<dbReference type="Gene3D" id="1.10.10.10">
    <property type="entry name" value="Winged helix-like DNA-binding domain superfamily/Winged helix DNA-binding domain"/>
    <property type="match status" value="1"/>
</dbReference>
<dbReference type="Pfam" id="PF08281">
    <property type="entry name" value="Sigma70_r4_2"/>
    <property type="match status" value="1"/>
</dbReference>
<keyword evidence="2" id="KW-0805">Transcription regulation</keyword>
<dbReference type="CDD" id="cd06171">
    <property type="entry name" value="Sigma70_r4"/>
    <property type="match status" value="1"/>
</dbReference>
<evidence type="ECO:0000313" key="7">
    <source>
        <dbReference type="Proteomes" id="UP000647133"/>
    </source>
</evidence>
<sequence>MDKIFDDIKLIDRLRQNDELAFKLLFDKYWETMLAAAMRRIHSQIICEDIVQDVFADLWRRRSKIIIKTNLQSYLLTSVKYYVFKVIKQEQKNSSLNDLNSTLFSYNPKEMEFQELYSILEVAIDKLPNRQKLIFKLSRFEGLKGNEIADRLDISEQSVHNSLHRSLTTLRTEIKDYSPTLLFLLFLH</sequence>
<dbReference type="NCBIfam" id="TIGR02937">
    <property type="entry name" value="sigma70-ECF"/>
    <property type="match status" value="1"/>
</dbReference>
<feature type="domain" description="RNA polymerase sigma factor 70 region 4 type 2" evidence="5">
    <location>
        <begin position="119"/>
        <end position="170"/>
    </location>
</feature>
<dbReference type="SUPFAM" id="SSF88946">
    <property type="entry name" value="Sigma2 domain of RNA polymerase sigma factors"/>
    <property type="match status" value="1"/>
</dbReference>
<accession>A0ABR9AGF3</accession>
<gene>
    <name evidence="6" type="ORF">IFO69_01270</name>
</gene>
<protein>
    <submittedName>
        <fullName evidence="6">Sigma-70 family RNA polymerase sigma factor</fullName>
    </submittedName>
</protein>
<dbReference type="InterPro" id="IPR013324">
    <property type="entry name" value="RNA_pol_sigma_r3/r4-like"/>
</dbReference>
<evidence type="ECO:0000256" key="3">
    <source>
        <dbReference type="ARBA" id="ARBA00023082"/>
    </source>
</evidence>
<keyword evidence="4" id="KW-0804">Transcription</keyword>
<keyword evidence="3" id="KW-0731">Sigma factor</keyword>
<comment type="similarity">
    <text evidence="1">Belongs to the sigma-70 factor family. ECF subfamily.</text>
</comment>
<dbReference type="SUPFAM" id="SSF88659">
    <property type="entry name" value="Sigma3 and sigma4 domains of RNA polymerase sigma factors"/>
    <property type="match status" value="1"/>
</dbReference>
<evidence type="ECO:0000313" key="6">
    <source>
        <dbReference type="EMBL" id="MBD8487367.1"/>
    </source>
</evidence>
<evidence type="ECO:0000256" key="1">
    <source>
        <dbReference type="ARBA" id="ARBA00010641"/>
    </source>
</evidence>
<dbReference type="InterPro" id="IPR013249">
    <property type="entry name" value="RNA_pol_sigma70_r4_t2"/>
</dbReference>
<organism evidence="6 7">
    <name type="scientific">Echinicola arenosa</name>
    <dbReference type="NCBI Taxonomy" id="2774144"/>
    <lineage>
        <taxon>Bacteria</taxon>
        <taxon>Pseudomonadati</taxon>
        <taxon>Bacteroidota</taxon>
        <taxon>Cytophagia</taxon>
        <taxon>Cytophagales</taxon>
        <taxon>Cyclobacteriaceae</taxon>
        <taxon>Echinicola</taxon>
    </lineage>
</organism>
<dbReference type="PANTHER" id="PTHR43133">
    <property type="entry name" value="RNA POLYMERASE ECF-TYPE SIGMA FACTO"/>
    <property type="match status" value="1"/>
</dbReference>
<evidence type="ECO:0000256" key="2">
    <source>
        <dbReference type="ARBA" id="ARBA00023015"/>
    </source>
</evidence>
<dbReference type="PANTHER" id="PTHR43133:SF46">
    <property type="entry name" value="RNA POLYMERASE SIGMA-70 FACTOR ECF SUBFAMILY"/>
    <property type="match status" value="1"/>
</dbReference>
<dbReference type="Proteomes" id="UP000647133">
    <property type="component" value="Unassembled WGS sequence"/>
</dbReference>
<dbReference type="InterPro" id="IPR014284">
    <property type="entry name" value="RNA_pol_sigma-70_dom"/>
</dbReference>
<evidence type="ECO:0000256" key="4">
    <source>
        <dbReference type="ARBA" id="ARBA00023163"/>
    </source>
</evidence>
<comment type="caution">
    <text evidence="6">The sequence shown here is derived from an EMBL/GenBank/DDBJ whole genome shotgun (WGS) entry which is preliminary data.</text>
</comment>
<dbReference type="EMBL" id="JACYTQ010000001">
    <property type="protein sequence ID" value="MBD8487367.1"/>
    <property type="molecule type" value="Genomic_DNA"/>
</dbReference>
<name>A0ABR9AGF3_9BACT</name>
<dbReference type="InterPro" id="IPR013325">
    <property type="entry name" value="RNA_pol_sigma_r2"/>
</dbReference>
<reference evidence="6 7" key="1">
    <citation type="submission" date="2020-09" db="EMBL/GenBank/DDBJ databases">
        <title>Echinicola sp. CAU 1574 isolated from sand of Sido Beach.</title>
        <authorList>
            <person name="Kim W."/>
        </authorList>
    </citation>
    <scope>NUCLEOTIDE SEQUENCE [LARGE SCALE GENOMIC DNA]</scope>
    <source>
        <strain evidence="6 7">CAU 1574</strain>
    </source>
</reference>
<dbReference type="Gene3D" id="1.10.1740.10">
    <property type="match status" value="1"/>
</dbReference>
<proteinExistence type="inferred from homology"/>
<dbReference type="RefSeq" id="WP_192007171.1">
    <property type="nucleotide sequence ID" value="NZ_JACYTQ010000001.1"/>
</dbReference>
<dbReference type="InterPro" id="IPR036388">
    <property type="entry name" value="WH-like_DNA-bd_sf"/>
</dbReference>
<dbReference type="InterPro" id="IPR039425">
    <property type="entry name" value="RNA_pol_sigma-70-like"/>
</dbReference>
<evidence type="ECO:0000259" key="5">
    <source>
        <dbReference type="Pfam" id="PF08281"/>
    </source>
</evidence>
<keyword evidence="7" id="KW-1185">Reference proteome</keyword>